<dbReference type="RefSeq" id="WP_144041699.1">
    <property type="nucleotide sequence ID" value="NZ_BMPL01000024.1"/>
</dbReference>
<keyword evidence="1" id="KW-0732">Signal</keyword>
<sequence length="106" mass="11487">MKTKLLVFTAGLLLSLNAFAISLQDAKSQGLVGEQANGYLGTVINEPQANSVAKEVNAKRKAHYEKIAKKNGITVNEVAKLAAQKAMKATKRGQYIKDSNGKWVKK</sequence>
<evidence type="ECO:0000313" key="2">
    <source>
        <dbReference type="EMBL" id="TRY12848.1"/>
    </source>
</evidence>
<feature type="signal peptide" evidence="1">
    <location>
        <begin position="1"/>
        <end position="20"/>
    </location>
</feature>
<organism evidence="2 3">
    <name type="scientific">Shewanella hanedai</name>
    <name type="common">Alteromonas hanedai</name>
    <dbReference type="NCBI Taxonomy" id="25"/>
    <lineage>
        <taxon>Bacteria</taxon>
        <taxon>Pseudomonadati</taxon>
        <taxon>Pseudomonadota</taxon>
        <taxon>Gammaproteobacteria</taxon>
        <taxon>Alteromonadales</taxon>
        <taxon>Shewanellaceae</taxon>
        <taxon>Shewanella</taxon>
    </lineage>
</organism>
<keyword evidence="3" id="KW-1185">Reference proteome</keyword>
<dbReference type="InterPro" id="IPR008309">
    <property type="entry name" value="YdbL"/>
</dbReference>
<comment type="caution">
    <text evidence="2">The sequence shown here is derived from an EMBL/GenBank/DDBJ whole genome shotgun (WGS) entry which is preliminary data.</text>
</comment>
<dbReference type="AlphaFoldDB" id="A0A553JKA3"/>
<reference evidence="3" key="1">
    <citation type="submission" date="2019-07" db="EMBL/GenBank/DDBJ databases">
        <title>Shewanella sp. YLB-08 draft genomic sequence.</title>
        <authorList>
            <person name="Yu L."/>
        </authorList>
    </citation>
    <scope>NUCLEOTIDE SEQUENCE [LARGE SCALE GENOMIC DNA]</scope>
    <source>
        <strain evidence="3">JCM 20706</strain>
    </source>
</reference>
<dbReference type="PIRSF" id="PIRSF025560">
    <property type="entry name" value="UCP025560"/>
    <property type="match status" value="1"/>
</dbReference>
<evidence type="ECO:0000256" key="1">
    <source>
        <dbReference type="SAM" id="SignalP"/>
    </source>
</evidence>
<feature type="chain" id="PRO_5021867474" evidence="1">
    <location>
        <begin position="21"/>
        <end position="106"/>
    </location>
</feature>
<dbReference type="EMBL" id="VKGK01000026">
    <property type="protein sequence ID" value="TRY12848.1"/>
    <property type="molecule type" value="Genomic_DNA"/>
</dbReference>
<dbReference type="Proteomes" id="UP000318126">
    <property type="component" value="Unassembled WGS sequence"/>
</dbReference>
<dbReference type="Pfam" id="PF07027">
    <property type="entry name" value="DUF1318"/>
    <property type="match status" value="1"/>
</dbReference>
<name>A0A553JKA3_SHEHA</name>
<proteinExistence type="predicted"/>
<evidence type="ECO:0000313" key="3">
    <source>
        <dbReference type="Proteomes" id="UP000318126"/>
    </source>
</evidence>
<protein>
    <submittedName>
        <fullName evidence="2">DUF1318 domain-containing protein</fullName>
    </submittedName>
</protein>
<accession>A0A553JKA3</accession>
<dbReference type="OrthoDB" id="9798130at2"/>
<gene>
    <name evidence="2" type="ORF">FN961_18700</name>
</gene>